<dbReference type="RefSeq" id="WP_113460130.1">
    <property type="nucleotide sequence ID" value="NZ_STGU01000004.1"/>
</dbReference>
<dbReference type="InterPro" id="IPR002068">
    <property type="entry name" value="A-crystallin/Hsp20_dom"/>
</dbReference>
<dbReference type="Pfam" id="PF00011">
    <property type="entry name" value="HSP20"/>
    <property type="match status" value="1"/>
</dbReference>
<dbReference type="EMBL" id="STGU01000004">
    <property type="protein sequence ID" value="THV36866.1"/>
    <property type="molecule type" value="Genomic_DNA"/>
</dbReference>
<name>A0A4V4HR87_9HYPH</name>
<evidence type="ECO:0000256" key="3">
    <source>
        <dbReference type="RuleBase" id="RU003616"/>
    </source>
</evidence>
<dbReference type="InterPro" id="IPR037913">
    <property type="entry name" value="ACD_IbpA/B"/>
</dbReference>
<reference evidence="5 6" key="1">
    <citation type="submission" date="2019-04" db="EMBL/GenBank/DDBJ databases">
        <title>genome sequence of strain W3.</title>
        <authorList>
            <person name="Gao J."/>
            <person name="Sun J."/>
        </authorList>
    </citation>
    <scope>NUCLEOTIDE SEQUENCE [LARGE SCALE GENOMIC DNA]</scope>
    <source>
        <strain evidence="5 6">W3</strain>
    </source>
</reference>
<dbReference type="CDD" id="cd06470">
    <property type="entry name" value="ACD_IbpA-B_like"/>
    <property type="match status" value="1"/>
</dbReference>
<dbReference type="Proteomes" id="UP000307378">
    <property type="component" value="Unassembled WGS sequence"/>
</dbReference>
<organism evidence="5 6">
    <name type="scientific">Rhizobium rosettiformans W3</name>
    <dbReference type="NCBI Taxonomy" id="538378"/>
    <lineage>
        <taxon>Bacteria</taxon>
        <taxon>Pseudomonadati</taxon>
        <taxon>Pseudomonadota</taxon>
        <taxon>Alphaproteobacteria</taxon>
        <taxon>Hyphomicrobiales</taxon>
        <taxon>Rhizobiaceae</taxon>
        <taxon>Rhizobium/Agrobacterium group</taxon>
        <taxon>Rhizobium</taxon>
    </lineage>
</organism>
<comment type="similarity">
    <text evidence="2 3">Belongs to the small heat shock protein (HSP20) family.</text>
</comment>
<gene>
    <name evidence="5" type="ORF">FAA86_10230</name>
</gene>
<accession>A0A4V4HR87</accession>
<keyword evidence="1" id="KW-0346">Stress response</keyword>
<evidence type="ECO:0000256" key="2">
    <source>
        <dbReference type="PROSITE-ProRule" id="PRU00285"/>
    </source>
</evidence>
<dbReference type="AlphaFoldDB" id="A0A4V4HR87"/>
<protein>
    <submittedName>
        <fullName evidence="5">Hsp20 family protein</fullName>
    </submittedName>
</protein>
<evidence type="ECO:0000259" key="4">
    <source>
        <dbReference type="PROSITE" id="PS01031"/>
    </source>
</evidence>
<dbReference type="PANTHER" id="PTHR47062">
    <property type="match status" value="1"/>
</dbReference>
<evidence type="ECO:0000313" key="5">
    <source>
        <dbReference type="EMBL" id="THV36866.1"/>
    </source>
</evidence>
<evidence type="ECO:0000256" key="1">
    <source>
        <dbReference type="ARBA" id="ARBA00023016"/>
    </source>
</evidence>
<dbReference type="PROSITE" id="PS01031">
    <property type="entry name" value="SHSP"/>
    <property type="match status" value="1"/>
</dbReference>
<proteinExistence type="inferred from homology"/>
<dbReference type="Gene3D" id="2.60.40.790">
    <property type="match status" value="1"/>
</dbReference>
<dbReference type="PANTHER" id="PTHR47062:SF1">
    <property type="entry name" value="SMALL HEAT SHOCK PROTEIN IBPA"/>
    <property type="match status" value="1"/>
</dbReference>
<feature type="domain" description="SHSP" evidence="4">
    <location>
        <begin position="26"/>
        <end position="139"/>
    </location>
</feature>
<comment type="caution">
    <text evidence="5">The sequence shown here is derived from an EMBL/GenBank/DDBJ whole genome shotgun (WGS) entry which is preliminary data.</text>
</comment>
<dbReference type="SUPFAM" id="SSF49764">
    <property type="entry name" value="HSP20-like chaperones"/>
    <property type="match status" value="1"/>
</dbReference>
<sequence>MTRNRLPTEAFIITFDTGDGSAFRRPRGSDGYPPYDIERLPPQKGAERLRVTLAVAGFAENELDVSVEANQLVIRGKQAERDEADYLFRGIASRQFQRVFAIEDGMEITGASLRNGLLAIEIIRHDPVHLVRKINISTAE</sequence>
<evidence type="ECO:0000313" key="6">
    <source>
        <dbReference type="Proteomes" id="UP000307378"/>
    </source>
</evidence>
<dbReference type="InterPro" id="IPR008978">
    <property type="entry name" value="HSP20-like_chaperone"/>
</dbReference>